<feature type="compositionally biased region" description="Basic and acidic residues" evidence="1">
    <location>
        <begin position="311"/>
        <end position="324"/>
    </location>
</feature>
<dbReference type="InterPro" id="IPR016024">
    <property type="entry name" value="ARM-type_fold"/>
</dbReference>
<dbReference type="SMART" id="SM00222">
    <property type="entry name" value="Sec7"/>
    <property type="match status" value="1"/>
</dbReference>
<evidence type="ECO:0000313" key="3">
    <source>
        <dbReference type="EMBL" id="CAG6606704.1"/>
    </source>
</evidence>
<dbReference type="InterPro" id="IPR056604">
    <property type="entry name" value="GBF1-like_TPR"/>
</dbReference>
<dbReference type="InterPro" id="IPR023394">
    <property type="entry name" value="Sec7_C_sf"/>
</dbReference>
<dbReference type="Pfam" id="PF23325">
    <property type="entry name" value="TPR_28"/>
    <property type="match status" value="1"/>
</dbReference>
<dbReference type="InterPro" id="IPR035999">
    <property type="entry name" value="Sec7_dom_sf"/>
</dbReference>
<dbReference type="GO" id="GO:0032012">
    <property type="term" value="P:regulation of ARF protein signal transduction"/>
    <property type="evidence" value="ECO:0007669"/>
    <property type="project" value="InterPro"/>
</dbReference>
<feature type="compositionally biased region" description="Basic residues" evidence="1">
    <location>
        <begin position="1507"/>
        <end position="1516"/>
    </location>
</feature>
<dbReference type="SUPFAM" id="SSF48425">
    <property type="entry name" value="Sec7 domain"/>
    <property type="match status" value="1"/>
</dbReference>
<dbReference type="GO" id="GO:0012505">
    <property type="term" value="C:endomembrane system"/>
    <property type="evidence" value="ECO:0007669"/>
    <property type="project" value="UniProtKB-ARBA"/>
</dbReference>
<dbReference type="Gene3D" id="1.10.220.20">
    <property type="match status" value="1"/>
</dbReference>
<evidence type="ECO:0000259" key="2">
    <source>
        <dbReference type="PROSITE" id="PS50190"/>
    </source>
</evidence>
<dbReference type="PANTHER" id="PTHR10663">
    <property type="entry name" value="GUANYL-NUCLEOTIDE EXCHANGE FACTOR"/>
    <property type="match status" value="1"/>
</dbReference>
<feature type="compositionally biased region" description="Basic and acidic residues" evidence="1">
    <location>
        <begin position="1496"/>
        <end position="1506"/>
    </location>
</feature>
<dbReference type="EMBL" id="HBUF01004480">
    <property type="protein sequence ID" value="CAG6606704.1"/>
    <property type="molecule type" value="Transcribed_RNA"/>
</dbReference>
<feature type="region of interest" description="Disordered" evidence="1">
    <location>
        <begin position="1496"/>
        <end position="1541"/>
    </location>
</feature>
<feature type="domain" description="SEC7" evidence="2">
    <location>
        <begin position="713"/>
        <end position="930"/>
    </location>
</feature>
<dbReference type="InterPro" id="IPR032691">
    <property type="entry name" value="Mon2/Sec7/BIG1-like_HUS"/>
</dbReference>
<sequence length="2200" mass="244571">MAVCPKNGTLIIQGEINKLLIAMKRGTTWSSYSQQDDKIEALLKKFNTLKSQLNAKDDLKNMDPIIFLEPFLEVITSDQTSTTVTSLALVSINTFLSYSLIDPGGPNVGACVCKTAEAVTRPKFSNPDLDSVVLMRMLLVLRNLVLSPIGVYLTNENICEIMSSIFRICFETRLTELLRKYAEHCLKEIVQCLFTQLSQFSEDLDDPSNNVKSISTQSDSSHTRHQRQKKHSQDGGEQSPDPTPGEDQKTPTDSAGSGDNIHLASSPCERSNVMLDMQGDIQTPGIIHQTTDGDTRTDPNGANIGLNADPGIKKDETLSEELKDGQNPSEVLKDGQISSEELKDGQNLSEVLKDGQNQIERERIESSDSKEVVDKQESDHQIAVEPSSIPANDTRPNHLDLPPSDINSTAEAANAEDVKAEPSDQQDIAAQDIGDNNAAKSNQSESNGPTQTHRDQAEEYINQQGVRFTASDPVEEVINRGPYGMVSVRELLRCLVQLCDPHNKNNSESMIHIGLTLLTVAMEVGADSIAAFPSLMAIVKDDLCKHLIGLLFTADRLATFAANLQLLFLVFESMRHQLKFQFEMYLTRLEEIIISDNQKFRYEMKEIALESIVQLWRTPGLVTELYLNYDCNLFCPNLYEEQTKMLSKNCFPVHGIYNFHLLSLDALLTVIDSIENFCKSLNESKKTLNETSDSVGNRTKQKGDYPAIPSHEELMAIKRKKKLLTIGTEQFNMNSKKGIKFLQEQGLLSTPLDPVEVVQFLRDNPHLDKKTIGEYLSNRSNLTVLDQFVKSFDFVNTRIDIALRMYLETFRLPGESPLISHWHVSNVIVLWDYTQGLEQSGESPLISLLMEQFADHWHKSNNCPFANSDAAFTLVYAIIMLNVDQHNHNVRRQNNPMTLQGFKKNLTGVNGGADFDPALLDDIYKTIKEEEIVMPAEHTGLVRDNYLWKVLLKRGQGKDGVYISAPGGSYNNYNHDLFSVIFSPSVAALSYVFDKTTDSAVYNKSMSGFRKCAMISAYYGMSNEFDNLTHTLCKFSTLLNVPDTPENQIAVFGCNPKARISTKTVFDWAHRHGDILREGWKPILECILQLYKWKLLPKILVEAEDFLELSGKISLLREETSISTKTDKGFFSTFYNSLSLAFAADQPLQREPTPEERKFIDLAQKTIMECPLDVLITESKFFRLDSLQEFVKALIGASYGTEGHVTLETSFNEDTTVLFLELLLKVVIQNRDRAAPLWPGVRDHLYTLLMRGAATDQQFLVERTIVGVLRLAIRLMSREEMSPVVLQSLRMLLLLKWSTLSRVSRQIAYGLYELLKTSAANIHTDTDWAIVFTLLECVGAGRPPPRVVGQTPSVHETGAKSDGEVNQSSVPCYEEDSGLGNERGYTSDSELVAKSSSVSGLLSKTSPELSPNTGSSWILVGREGEIQPFNTKPVLTNEFFLSVEKELFAHDPFALVKCCESLAFLVRDAAHITPYNFENCVRCIRTFVEAILETGEKKKPGRPNREKSRRKLSRKKSTTEERAKSPTRASSPYDADESDPEELPNVYPRVYIQLLDLMHTLHIRTAQIYRWWADENPETEMCSLWSQGWCPLLQGIARLCCDTRKDVRSAAITYLQRALLVHDLQTLTGDEWEACFRSVLFPLLVKLLEDINEEDVIGMEEMRMRAATLLSKVFLHHLSPLLLLPTFTHLWLQILDLMDKYMHADGSDLLGEAIPESLKNILLVMDSAKVFSTNDGYSYLWTITWERINQFLPHLKEELFKSHPSVEGFESGTPGAHTSPQAPSSQLTSSAPPVQLPASISTGQQPQHNISADPISSSQPPTSGQPVFPRQMQPSNFPQGAPASYQPINIPSNSSHTSESSSFQPPPVSTSLYQTLPPSSSFQPISNFQPATFYPSEVPAPTPYYHPLPIPNQTSSYPIENALHQNSLGSSQPPQFLPMPVPPNSQYQSSVYSTGVTLPGQAGNAVQGIPGLTSFTGTYAGTQSSTQLPRTSDTDLPLSQVSAPHPIINIVTQPQSYTMSDPGAPPQLTEEVVSPSSAIAVPARHAAPTFPQLISTPLGPPLPLSPPSDSFLSAFVPTPSSNSSHFYTPNNNNPYSMYAPGGAQNKPVGRAQTAAADQENAKNFFYQPISNSSSESTMTADTVQSIGKSNPLLFSGCLLVRENLSGNFSRRTLNQMAISRYLLGKKKCAESSGPPYGRSI</sequence>
<feature type="region of interest" description="Disordered" evidence="1">
    <location>
        <begin position="1346"/>
        <end position="1384"/>
    </location>
</feature>
<feature type="compositionally biased region" description="Basic and acidic residues" evidence="1">
    <location>
        <begin position="359"/>
        <end position="382"/>
    </location>
</feature>
<organism evidence="3">
    <name type="scientific">Cacopsylla melanoneura</name>
    <dbReference type="NCBI Taxonomy" id="428564"/>
    <lineage>
        <taxon>Eukaryota</taxon>
        <taxon>Metazoa</taxon>
        <taxon>Ecdysozoa</taxon>
        <taxon>Arthropoda</taxon>
        <taxon>Hexapoda</taxon>
        <taxon>Insecta</taxon>
        <taxon>Pterygota</taxon>
        <taxon>Neoptera</taxon>
        <taxon>Paraneoptera</taxon>
        <taxon>Hemiptera</taxon>
        <taxon>Sternorrhyncha</taxon>
        <taxon>Psylloidea</taxon>
        <taxon>Psyllidae</taxon>
        <taxon>Psyllinae</taxon>
        <taxon>Cacopsylla</taxon>
    </lineage>
</organism>
<evidence type="ECO:0000256" key="1">
    <source>
        <dbReference type="SAM" id="MobiDB-lite"/>
    </source>
</evidence>
<feature type="compositionally biased region" description="Low complexity" evidence="1">
    <location>
        <begin position="1852"/>
        <end position="1862"/>
    </location>
</feature>
<proteinExistence type="predicted"/>
<dbReference type="Pfam" id="PF01369">
    <property type="entry name" value="Sec7"/>
    <property type="match status" value="2"/>
</dbReference>
<dbReference type="SUPFAM" id="SSF48371">
    <property type="entry name" value="ARM repeat"/>
    <property type="match status" value="1"/>
</dbReference>
<dbReference type="Gene3D" id="1.10.1000.11">
    <property type="entry name" value="Arf Nucleotide-binding Site Opener,domain 2"/>
    <property type="match status" value="1"/>
</dbReference>
<feature type="compositionally biased region" description="Polar residues" evidence="1">
    <location>
        <begin position="1776"/>
        <end position="1825"/>
    </location>
</feature>
<dbReference type="GO" id="GO:0005737">
    <property type="term" value="C:cytoplasm"/>
    <property type="evidence" value="ECO:0007669"/>
    <property type="project" value="UniProtKB-ARBA"/>
</dbReference>
<dbReference type="GO" id="GO:0016192">
    <property type="term" value="P:vesicle-mediated transport"/>
    <property type="evidence" value="ECO:0007669"/>
    <property type="project" value="UniProtKB-ARBA"/>
</dbReference>
<dbReference type="Pfam" id="PF12783">
    <property type="entry name" value="Sec7-like_HUS"/>
    <property type="match status" value="1"/>
</dbReference>
<dbReference type="GO" id="GO:0005085">
    <property type="term" value="F:guanyl-nucleotide exchange factor activity"/>
    <property type="evidence" value="ECO:0007669"/>
    <property type="project" value="InterPro"/>
</dbReference>
<dbReference type="CDD" id="cd00171">
    <property type="entry name" value="Sec7"/>
    <property type="match status" value="1"/>
</dbReference>
<accession>A0A8D8L9T0</accession>
<feature type="region of interest" description="Disordered" evidence="1">
    <location>
        <begin position="284"/>
        <end position="425"/>
    </location>
</feature>
<dbReference type="InterPro" id="IPR000904">
    <property type="entry name" value="Sec7_dom"/>
</dbReference>
<name>A0A8D8L9T0_9HEMI</name>
<feature type="region of interest" description="Disordered" evidence="1">
    <location>
        <begin position="204"/>
        <end position="265"/>
    </location>
</feature>
<dbReference type="PANTHER" id="PTHR10663:SF388">
    <property type="entry name" value="GOLGI-SPECIFIC BREFELDIN A-RESISTANCE GUANINE NUCLEOTIDE EXCHANGE FACTOR 1"/>
    <property type="match status" value="1"/>
</dbReference>
<protein>
    <submittedName>
        <fullName evidence="3">Golgi-specific brefeldin A-resistance guanine nucleotide exchange factor 1</fullName>
    </submittedName>
</protein>
<reference evidence="3" key="1">
    <citation type="submission" date="2021-05" db="EMBL/GenBank/DDBJ databases">
        <authorList>
            <person name="Alioto T."/>
            <person name="Alioto T."/>
            <person name="Gomez Garrido J."/>
        </authorList>
    </citation>
    <scope>NUCLEOTIDE SEQUENCE</scope>
</reference>
<dbReference type="PROSITE" id="PS50190">
    <property type="entry name" value="SEC7"/>
    <property type="match status" value="1"/>
</dbReference>
<feature type="compositionally biased region" description="Polar residues" evidence="1">
    <location>
        <begin position="204"/>
        <end position="220"/>
    </location>
</feature>
<feature type="region of interest" description="Disordered" evidence="1">
    <location>
        <begin position="1765"/>
        <end position="1876"/>
    </location>
</feature>